<feature type="domain" description="Impact N-terminal" evidence="2">
    <location>
        <begin position="25"/>
        <end position="128"/>
    </location>
</feature>
<sequence length="227" mass="24469">MTAEPTGPDSYRVIARRASAELVERKSRFLATVRRVQTEEDARAVIEECRRNHRDAGHHCSAFVLGAQAEITRTSDDGEPAGTAGMPILETIRGHRLSDLVVVVSRWFGGTKLGTGGLVRAYSEATARGLSVAGSRSRVRVRSAGVAVDFERLGRVENELRSRPEALAAGLEVDEIDYTGGTPTIRITAPLRNWDEALAVLFELQLTAAPTGESWADRPIGGPAGSH</sequence>
<dbReference type="InterPro" id="IPR036956">
    <property type="entry name" value="Impact_N_sf"/>
</dbReference>
<dbReference type="AlphaFoldDB" id="A0A4R7J1K6"/>
<evidence type="ECO:0000313" key="4">
    <source>
        <dbReference type="Proteomes" id="UP000295371"/>
    </source>
</evidence>
<dbReference type="PANTHER" id="PTHR16301">
    <property type="entry name" value="IMPACT-RELATED"/>
    <property type="match status" value="1"/>
</dbReference>
<dbReference type="InterPro" id="IPR001498">
    <property type="entry name" value="Impact_N"/>
</dbReference>
<dbReference type="InterPro" id="IPR023582">
    <property type="entry name" value="Impact"/>
</dbReference>
<dbReference type="Gene3D" id="3.30.230.30">
    <property type="entry name" value="Impact, N-terminal domain"/>
    <property type="match status" value="1"/>
</dbReference>
<evidence type="ECO:0000256" key="1">
    <source>
        <dbReference type="ARBA" id="ARBA00007665"/>
    </source>
</evidence>
<dbReference type="Pfam" id="PF01205">
    <property type="entry name" value="Impact_N"/>
    <property type="match status" value="1"/>
</dbReference>
<protein>
    <submittedName>
        <fullName evidence="3">Putative YigZ family protein</fullName>
    </submittedName>
</protein>
<evidence type="ECO:0000259" key="2">
    <source>
        <dbReference type="Pfam" id="PF01205"/>
    </source>
</evidence>
<keyword evidence="4" id="KW-1185">Reference proteome</keyword>
<dbReference type="GO" id="GO:0005737">
    <property type="term" value="C:cytoplasm"/>
    <property type="evidence" value="ECO:0007669"/>
    <property type="project" value="TreeGrafter"/>
</dbReference>
<evidence type="ECO:0000313" key="3">
    <source>
        <dbReference type="EMBL" id="TDT30895.1"/>
    </source>
</evidence>
<gene>
    <name evidence="3" type="ORF">CLV29_2302</name>
</gene>
<dbReference type="EMBL" id="SOAW01000002">
    <property type="protein sequence ID" value="TDT30895.1"/>
    <property type="molecule type" value="Genomic_DNA"/>
</dbReference>
<dbReference type="OrthoDB" id="9813771at2"/>
<comment type="similarity">
    <text evidence="1">Belongs to the IMPACT family.</text>
</comment>
<dbReference type="InterPro" id="IPR020569">
    <property type="entry name" value="UPF0029_Impact_CS"/>
</dbReference>
<dbReference type="InterPro" id="IPR020568">
    <property type="entry name" value="Ribosomal_Su5_D2-typ_SF"/>
</dbReference>
<dbReference type="RefSeq" id="WP_133755238.1">
    <property type="nucleotide sequence ID" value="NZ_SOAW01000002.1"/>
</dbReference>
<proteinExistence type="inferred from homology"/>
<dbReference type="PROSITE" id="PS00910">
    <property type="entry name" value="UPF0029"/>
    <property type="match status" value="1"/>
</dbReference>
<accession>A0A4R7J1K6</accession>
<name>A0A4R7J1K6_9ACTN</name>
<reference evidence="3 4" key="1">
    <citation type="submission" date="2019-03" db="EMBL/GenBank/DDBJ databases">
        <title>Genomic Encyclopedia of Archaeal and Bacterial Type Strains, Phase II (KMG-II): from individual species to whole genera.</title>
        <authorList>
            <person name="Goeker M."/>
        </authorList>
    </citation>
    <scope>NUCLEOTIDE SEQUENCE [LARGE SCALE GENOMIC DNA]</scope>
    <source>
        <strain evidence="3 4">DSM 24323</strain>
    </source>
</reference>
<organism evidence="3 4">
    <name type="scientific">Naumannella halotolerans</name>
    <dbReference type="NCBI Taxonomy" id="993414"/>
    <lineage>
        <taxon>Bacteria</taxon>
        <taxon>Bacillati</taxon>
        <taxon>Actinomycetota</taxon>
        <taxon>Actinomycetes</taxon>
        <taxon>Propionibacteriales</taxon>
        <taxon>Propionibacteriaceae</taxon>
        <taxon>Naumannella</taxon>
    </lineage>
</organism>
<dbReference type="SUPFAM" id="SSF54211">
    <property type="entry name" value="Ribosomal protein S5 domain 2-like"/>
    <property type="match status" value="1"/>
</dbReference>
<dbReference type="GO" id="GO:0006446">
    <property type="term" value="P:regulation of translational initiation"/>
    <property type="evidence" value="ECO:0007669"/>
    <property type="project" value="TreeGrafter"/>
</dbReference>
<dbReference type="Proteomes" id="UP000295371">
    <property type="component" value="Unassembled WGS sequence"/>
</dbReference>
<comment type="caution">
    <text evidence="3">The sequence shown here is derived from an EMBL/GenBank/DDBJ whole genome shotgun (WGS) entry which is preliminary data.</text>
</comment>
<dbReference type="PANTHER" id="PTHR16301:SF20">
    <property type="entry name" value="IMPACT FAMILY MEMBER YIGZ"/>
    <property type="match status" value="1"/>
</dbReference>